<dbReference type="InParanoid" id="V5FV46"/>
<dbReference type="AlphaFoldDB" id="V5FV46"/>
<dbReference type="HOGENOM" id="CLU_531049_0_0_1"/>
<accession>V5FV46</accession>
<feature type="transmembrane region" description="Helical" evidence="1">
    <location>
        <begin position="269"/>
        <end position="288"/>
    </location>
</feature>
<protein>
    <submittedName>
        <fullName evidence="2">Uncharacterized protein</fullName>
    </submittedName>
</protein>
<dbReference type="EMBL" id="BAUL01000142">
    <property type="protein sequence ID" value="GAD95923.1"/>
    <property type="molecule type" value="Genomic_DNA"/>
</dbReference>
<reference evidence="3" key="1">
    <citation type="journal article" date="2014" name="Genome Announc.">
        <title>Draft genome sequence of the formaldehyde-resistant fungus Byssochlamys spectabilis No. 5 (anamorph Paecilomyces variotii No. 5) (NBRC109023).</title>
        <authorList>
            <person name="Oka T."/>
            <person name="Ekino K."/>
            <person name="Fukuda K."/>
            <person name="Nomura Y."/>
        </authorList>
    </citation>
    <scope>NUCLEOTIDE SEQUENCE [LARGE SCALE GENOMIC DNA]</scope>
    <source>
        <strain evidence="3">No. 5 / NBRC 109023</strain>
    </source>
</reference>
<keyword evidence="1" id="KW-1133">Transmembrane helix</keyword>
<feature type="transmembrane region" description="Helical" evidence="1">
    <location>
        <begin position="167"/>
        <end position="185"/>
    </location>
</feature>
<evidence type="ECO:0000313" key="3">
    <source>
        <dbReference type="Proteomes" id="UP000018001"/>
    </source>
</evidence>
<proteinExistence type="predicted"/>
<organism evidence="2 3">
    <name type="scientific">Byssochlamys spectabilis (strain No. 5 / NBRC 109023)</name>
    <name type="common">Paecilomyces variotii</name>
    <dbReference type="NCBI Taxonomy" id="1356009"/>
    <lineage>
        <taxon>Eukaryota</taxon>
        <taxon>Fungi</taxon>
        <taxon>Dikarya</taxon>
        <taxon>Ascomycota</taxon>
        <taxon>Pezizomycotina</taxon>
        <taxon>Eurotiomycetes</taxon>
        <taxon>Eurotiomycetidae</taxon>
        <taxon>Eurotiales</taxon>
        <taxon>Thermoascaceae</taxon>
        <taxon>Paecilomyces</taxon>
    </lineage>
</organism>
<sequence length="432" mass="48833">MGYPLLELPQIPGWAQQLANILPFTVLIEFIDVSMKLHVFELTAQVPLWNWPVTPKGARLLLSREPDLSGVCCLDQADMCGVVLQCIDGRYGDCYPSSAPNTARLCVAALPVDHTIPNDSASPCDRNIRLQTLDILHVRREQQSKQRRNPSRTRNALIGSYSLRYRLISSIGWFLWLSSLIINFISGLYVAAAYLILLALTGVVVSISWGGWPCHLRNEHHSPHSRLIIAADSMNASRWLAFYGDSSTLNGLLCRTFYRKQNLVVPRKPLRWTLSLLVVGQWILALISCTLQNWDALMISAWCIFCALTSEWAYSPSHSARDWIRYTCNISIRRVQTHFSSRRAMLGALVAVNPDTKERRLQWINPILEDGPERREWQRALLESIETGVCPISVPEDSIYRKWIQEGVTIGQQIVGSLRGSDVPEKDEASRA</sequence>
<keyword evidence="1" id="KW-0812">Transmembrane</keyword>
<name>V5FV46_BYSSN</name>
<feature type="transmembrane region" description="Helical" evidence="1">
    <location>
        <begin position="191"/>
        <end position="212"/>
    </location>
</feature>
<evidence type="ECO:0000313" key="2">
    <source>
        <dbReference type="EMBL" id="GAD95923.1"/>
    </source>
</evidence>
<gene>
    <name evidence="2" type="ORF">PVAR5_4571</name>
</gene>
<dbReference type="Proteomes" id="UP000018001">
    <property type="component" value="Unassembled WGS sequence"/>
</dbReference>
<keyword evidence="1" id="KW-0472">Membrane</keyword>
<keyword evidence="3" id="KW-1185">Reference proteome</keyword>
<evidence type="ECO:0000256" key="1">
    <source>
        <dbReference type="SAM" id="Phobius"/>
    </source>
</evidence>
<dbReference type="OrthoDB" id="3527261at2759"/>
<comment type="caution">
    <text evidence="2">The sequence shown here is derived from an EMBL/GenBank/DDBJ whole genome shotgun (WGS) entry which is preliminary data.</text>
</comment>
<dbReference type="eggNOG" id="ENOG502RAWJ">
    <property type="taxonomic scope" value="Eukaryota"/>
</dbReference>